<dbReference type="PROSITE" id="PS51457">
    <property type="entry name" value="BEN"/>
    <property type="match status" value="1"/>
</dbReference>
<keyword evidence="3" id="KW-1185">Reference proteome</keyword>
<dbReference type="InterPro" id="IPR018379">
    <property type="entry name" value="BEN_domain"/>
</dbReference>
<dbReference type="Pfam" id="PF10523">
    <property type="entry name" value="BEN"/>
    <property type="match status" value="1"/>
</dbReference>
<proteinExistence type="predicted"/>
<organism evidence="3 4">
    <name type="scientific">Nicrophorus vespilloides</name>
    <name type="common">Boreal carrion beetle</name>
    <dbReference type="NCBI Taxonomy" id="110193"/>
    <lineage>
        <taxon>Eukaryota</taxon>
        <taxon>Metazoa</taxon>
        <taxon>Ecdysozoa</taxon>
        <taxon>Arthropoda</taxon>
        <taxon>Hexapoda</taxon>
        <taxon>Insecta</taxon>
        <taxon>Pterygota</taxon>
        <taxon>Neoptera</taxon>
        <taxon>Endopterygota</taxon>
        <taxon>Coleoptera</taxon>
        <taxon>Polyphaga</taxon>
        <taxon>Staphyliniformia</taxon>
        <taxon>Silphidae</taxon>
        <taxon>Nicrophorinae</taxon>
        <taxon>Nicrophorus</taxon>
    </lineage>
</organism>
<feature type="compositionally biased region" description="Basic residues" evidence="1">
    <location>
        <begin position="1"/>
        <end position="14"/>
    </location>
</feature>
<dbReference type="SMART" id="SM01025">
    <property type="entry name" value="BEN"/>
    <property type="match status" value="1"/>
</dbReference>
<sequence length="161" mass="18417">MSIRRSSRTKKSNAKSKNAVVNVGASTTSRKRKRRMDDKNELIRFGPNKTALKAGVLDSLNWSSIDTATRGMLMILFKRETLASHSLSGKMSNAFVNDKLIDMKARPQLDPFKIEDMVYLMCKTFDVHKSRVHKVITRKCGTEHHLRKAKMEKLKKNYDSS</sequence>
<evidence type="ECO:0000313" key="3">
    <source>
        <dbReference type="Proteomes" id="UP000695000"/>
    </source>
</evidence>
<gene>
    <name evidence="4" type="primary">LOC108558444</name>
</gene>
<dbReference type="Proteomes" id="UP000695000">
    <property type="component" value="Unplaced"/>
</dbReference>
<evidence type="ECO:0000256" key="1">
    <source>
        <dbReference type="SAM" id="MobiDB-lite"/>
    </source>
</evidence>
<dbReference type="Gene3D" id="1.10.10.2590">
    <property type="entry name" value="BEN domain"/>
    <property type="match status" value="1"/>
</dbReference>
<name>A0ABM1M8E9_NICVS</name>
<feature type="domain" description="BEN" evidence="2">
    <location>
        <begin position="46"/>
        <end position="147"/>
    </location>
</feature>
<accession>A0ABM1M8E9</accession>
<dbReference type="GeneID" id="108558444"/>
<protein>
    <submittedName>
        <fullName evidence="4">Protein insensitive-like</fullName>
    </submittedName>
</protein>
<feature type="region of interest" description="Disordered" evidence="1">
    <location>
        <begin position="1"/>
        <end position="38"/>
    </location>
</feature>
<evidence type="ECO:0000313" key="4">
    <source>
        <dbReference type="RefSeq" id="XP_017770849.1"/>
    </source>
</evidence>
<dbReference type="RefSeq" id="XP_017770849.1">
    <property type="nucleotide sequence ID" value="XM_017915360.1"/>
</dbReference>
<reference evidence="4" key="1">
    <citation type="submission" date="2025-08" db="UniProtKB">
        <authorList>
            <consortium name="RefSeq"/>
        </authorList>
    </citation>
    <scope>IDENTIFICATION</scope>
    <source>
        <tissue evidence="4">Whole Larva</tissue>
    </source>
</reference>
<evidence type="ECO:0000259" key="2">
    <source>
        <dbReference type="PROSITE" id="PS51457"/>
    </source>
</evidence>